<feature type="region of interest" description="Disordered" evidence="1">
    <location>
        <begin position="16"/>
        <end position="41"/>
    </location>
</feature>
<dbReference type="AlphaFoldDB" id="A0A7S0SJF4"/>
<name>A0A7S0SJF4_9CHLO</name>
<proteinExistence type="predicted"/>
<gene>
    <name evidence="2" type="ORF">MANT1106_LOCUS11387</name>
</gene>
<protein>
    <submittedName>
        <fullName evidence="2">Uncharacterized protein</fullName>
    </submittedName>
</protein>
<evidence type="ECO:0000256" key="1">
    <source>
        <dbReference type="SAM" id="MobiDB-lite"/>
    </source>
</evidence>
<feature type="compositionally biased region" description="Basic and acidic residues" evidence="1">
    <location>
        <begin position="102"/>
        <end position="117"/>
    </location>
</feature>
<evidence type="ECO:0000313" key="2">
    <source>
        <dbReference type="EMBL" id="CAD8708704.1"/>
    </source>
</evidence>
<dbReference type="EMBL" id="HBFC01019120">
    <property type="protein sequence ID" value="CAD8708704.1"/>
    <property type="molecule type" value="Transcribed_RNA"/>
</dbReference>
<organism evidence="2">
    <name type="scientific">Mantoniella antarctica</name>
    <dbReference type="NCBI Taxonomy" id="81844"/>
    <lineage>
        <taxon>Eukaryota</taxon>
        <taxon>Viridiplantae</taxon>
        <taxon>Chlorophyta</taxon>
        <taxon>Mamiellophyceae</taxon>
        <taxon>Mamiellales</taxon>
        <taxon>Mamiellaceae</taxon>
        <taxon>Mantoniella</taxon>
    </lineage>
</organism>
<sequence length="283" mass="31114">MLDAYVSLYRAEHGETPWQLVAEPPPAPIAGAPSSNGGGEGVVAVSRALARATDVNEEKTTGVWELQQQQEDQQGDQERVDGESPNPTGDHNENVDEDLEEDKQQPGHRGEGPEQSHQRWSGRQPSAEAFGAFGPLPTAAAAAAAVAVETGQSPGATSESQGRGGGATTWLPHLVRFDPVVFNRLERLETKWLAHVAARTRELGRECEEVVYEDDLIDERRQAQTLTRLRDRLNLDINVEALPLQKLRRISTVPVTLQDFENPDQLGERARSFLHQIPEEGSR</sequence>
<reference evidence="2" key="1">
    <citation type="submission" date="2021-01" db="EMBL/GenBank/DDBJ databases">
        <authorList>
            <person name="Corre E."/>
            <person name="Pelletier E."/>
            <person name="Niang G."/>
            <person name="Scheremetjew M."/>
            <person name="Finn R."/>
            <person name="Kale V."/>
            <person name="Holt S."/>
            <person name="Cochrane G."/>
            <person name="Meng A."/>
            <person name="Brown T."/>
            <person name="Cohen L."/>
        </authorList>
    </citation>
    <scope>NUCLEOTIDE SEQUENCE</scope>
    <source>
        <strain evidence="2">SL-175</strain>
    </source>
</reference>
<feature type="region of interest" description="Disordered" evidence="1">
    <location>
        <begin position="53"/>
        <end position="132"/>
    </location>
</feature>
<accession>A0A7S0SJF4</accession>